<dbReference type="PANTHER" id="PTHR12280">
    <property type="entry name" value="PANTOTHENATE KINASE"/>
    <property type="match status" value="1"/>
</dbReference>
<keyword evidence="2" id="KW-0808">Transferase</keyword>
<dbReference type="SUPFAM" id="SSF53067">
    <property type="entry name" value="Actin-like ATPase domain"/>
    <property type="match status" value="2"/>
</dbReference>
<gene>
    <name evidence="7" type="ORF">CUU66_18420</name>
</gene>
<keyword evidence="6" id="KW-0173">Coenzyme A biosynthesis</keyword>
<reference evidence="7 8" key="1">
    <citation type="submission" date="2017-11" db="EMBL/GenBank/DDBJ databases">
        <title>Comparitive Functional Genomics of Dry Heat Resistant strains isolated from the Viking Spacecraft.</title>
        <authorList>
            <person name="Seuylemezian A."/>
            <person name="Cooper K."/>
            <person name="Vaishampayan P."/>
        </authorList>
    </citation>
    <scope>NUCLEOTIDE SEQUENCE [LARGE SCALE GENOMIC DNA]</scope>
    <source>
        <strain evidence="7 8">V1-29</strain>
    </source>
</reference>
<dbReference type="GO" id="GO:0005524">
    <property type="term" value="F:ATP binding"/>
    <property type="evidence" value="ECO:0007669"/>
    <property type="project" value="UniProtKB-KW"/>
</dbReference>
<name>A0A2N5M287_9BACI</name>
<dbReference type="EMBL" id="PGUY01000060">
    <property type="protein sequence ID" value="PLT28479.1"/>
    <property type="molecule type" value="Genomic_DNA"/>
</dbReference>
<evidence type="ECO:0000256" key="5">
    <source>
        <dbReference type="ARBA" id="ARBA00022840"/>
    </source>
</evidence>
<accession>A0A2N5M287</accession>
<dbReference type="Proteomes" id="UP000234748">
    <property type="component" value="Unassembled WGS sequence"/>
</dbReference>
<dbReference type="PIRSF" id="PIRSF036940">
    <property type="entry name" value="PanK_bac_aCoA"/>
    <property type="match status" value="1"/>
</dbReference>
<keyword evidence="3" id="KW-0547">Nucleotide-binding</keyword>
<evidence type="ECO:0000256" key="3">
    <source>
        <dbReference type="ARBA" id="ARBA00022741"/>
    </source>
</evidence>
<evidence type="ECO:0000256" key="2">
    <source>
        <dbReference type="ARBA" id="ARBA00022679"/>
    </source>
</evidence>
<comment type="caution">
    <text evidence="7">The sequence shown here is derived from an EMBL/GenBank/DDBJ whole genome shotgun (WGS) entry which is preliminary data.</text>
</comment>
<organism evidence="7 8">
    <name type="scientific">Peribacillus deserti</name>
    <dbReference type="NCBI Taxonomy" id="673318"/>
    <lineage>
        <taxon>Bacteria</taxon>
        <taxon>Bacillati</taxon>
        <taxon>Bacillota</taxon>
        <taxon>Bacilli</taxon>
        <taxon>Bacillales</taxon>
        <taxon>Bacillaceae</taxon>
        <taxon>Peribacillus</taxon>
    </lineage>
</organism>
<sequence>MVMAGQQKIGLDAGGTLLKAAYFENGRLHLKKYSYENFDTFLQWLQFTAPRARYSLTGGRTAWIQERLKGASFRGVDEFRAVTEGFRYLLDPAHPLLASGFILANVGTGTSIHYMTREESVRMAGSGVGGGTLMGLASILAGEKDFNEICRLAEAGDRSRVDLQVKDIYEPSEPPIPGHFTASNFGKAMQGDMKKEDILAALAGMITETVALLSTHNAGVKGVKDIMYIGNTLNGSRLFKEFLKQTTETFGFSYHELENGEFSGAIGALLAD</sequence>
<dbReference type="GO" id="GO:0015937">
    <property type="term" value="P:coenzyme A biosynthetic process"/>
    <property type="evidence" value="ECO:0007669"/>
    <property type="project" value="UniProtKB-KW"/>
</dbReference>
<keyword evidence="8" id="KW-1185">Reference proteome</keyword>
<dbReference type="AlphaFoldDB" id="A0A2N5M287"/>
<dbReference type="InterPro" id="IPR011602">
    <property type="entry name" value="Type_II_PanK_bac"/>
</dbReference>
<evidence type="ECO:0000256" key="4">
    <source>
        <dbReference type="ARBA" id="ARBA00022777"/>
    </source>
</evidence>
<dbReference type="Gene3D" id="3.30.420.40">
    <property type="match status" value="1"/>
</dbReference>
<dbReference type="GO" id="GO:0004594">
    <property type="term" value="F:pantothenate kinase activity"/>
    <property type="evidence" value="ECO:0007669"/>
    <property type="project" value="InterPro"/>
</dbReference>
<protein>
    <submittedName>
        <fullName evidence="7">Type II pantothenate kinase</fullName>
    </submittedName>
</protein>
<dbReference type="InterPro" id="IPR004567">
    <property type="entry name" value="Type_II_PanK"/>
</dbReference>
<dbReference type="Pfam" id="PF03630">
    <property type="entry name" value="Fumble"/>
    <property type="match status" value="1"/>
</dbReference>
<evidence type="ECO:0000313" key="7">
    <source>
        <dbReference type="EMBL" id="PLT28479.1"/>
    </source>
</evidence>
<dbReference type="InterPro" id="IPR043129">
    <property type="entry name" value="ATPase_NBD"/>
</dbReference>
<evidence type="ECO:0000256" key="6">
    <source>
        <dbReference type="ARBA" id="ARBA00022993"/>
    </source>
</evidence>
<dbReference type="OrthoDB" id="358216at2"/>
<dbReference type="GO" id="GO:0005829">
    <property type="term" value="C:cytosol"/>
    <property type="evidence" value="ECO:0007669"/>
    <property type="project" value="TreeGrafter"/>
</dbReference>
<keyword evidence="5" id="KW-0067">ATP-binding</keyword>
<proteinExistence type="predicted"/>
<keyword evidence="4 7" id="KW-0418">Kinase</keyword>
<dbReference type="NCBIfam" id="NF009842">
    <property type="entry name" value="PRK13317.1"/>
    <property type="match status" value="1"/>
</dbReference>
<dbReference type="CDD" id="cd24085">
    <property type="entry name" value="ASKHA_NBD_PanK-II_bac"/>
    <property type="match status" value="1"/>
</dbReference>
<dbReference type="PANTHER" id="PTHR12280:SF20">
    <property type="entry name" value="4'-PHOSPHOPANTETHEINE PHOSPHATASE"/>
    <property type="match status" value="1"/>
</dbReference>
<keyword evidence="1" id="KW-0963">Cytoplasm</keyword>
<evidence type="ECO:0000313" key="8">
    <source>
        <dbReference type="Proteomes" id="UP000234748"/>
    </source>
</evidence>
<evidence type="ECO:0000256" key="1">
    <source>
        <dbReference type="ARBA" id="ARBA00022490"/>
    </source>
</evidence>